<dbReference type="GO" id="GO:0006259">
    <property type="term" value="P:DNA metabolic process"/>
    <property type="evidence" value="ECO:0007669"/>
    <property type="project" value="UniProtKB-ARBA"/>
</dbReference>
<dbReference type="InterPro" id="IPR013520">
    <property type="entry name" value="Ribonucl_H"/>
</dbReference>
<dbReference type="SUPFAM" id="SSF53098">
    <property type="entry name" value="Ribonuclease H-like"/>
    <property type="match status" value="1"/>
</dbReference>
<dbReference type="GO" id="GO:0005829">
    <property type="term" value="C:cytosol"/>
    <property type="evidence" value="ECO:0007669"/>
    <property type="project" value="TreeGrafter"/>
</dbReference>
<comment type="subunit">
    <text evidence="2">DNA polymerase III contains a core (composed of alpha, epsilon and theta chains) that associates with a tau subunit. This core dimerizes to form the POLIII' complex. PolIII' associates with the gamma complex (composed of gamma, delta, delta', psi and chi chains) and with the beta chain to form the complete DNA polymerase III complex.</text>
</comment>
<reference evidence="4" key="2">
    <citation type="submission" date="2021-04" db="EMBL/GenBank/DDBJ databases">
        <authorList>
            <person name="Gilroy R."/>
        </authorList>
    </citation>
    <scope>NUCLEOTIDE SEQUENCE</scope>
    <source>
        <strain evidence="4">ChiHjej12B11-16260</strain>
    </source>
</reference>
<comment type="caution">
    <text evidence="4">The sequence shown here is derived from an EMBL/GenBank/DDBJ whole genome shotgun (WGS) entry which is preliminary data.</text>
</comment>
<sequence length="165" mass="18758">MENFAAIDFETANNEPTSICAVGLVVVRGGELCDTLYRLVRPEPEYYVPRFTAIHGISYEDTAKEPCFAAVWDELKDMIGDLPLVAHNKAFDQKVMQATCRMYGLEMPDVPFYCTLQQARRVIPRRNIENYRLPTVCAYLGIVFGRHHNALDDAEGCARIAQYIF</sequence>
<dbReference type="FunFam" id="3.30.420.10:FF:000045">
    <property type="entry name" value="3'-5' exonuclease DinG"/>
    <property type="match status" value="1"/>
</dbReference>
<evidence type="ECO:0000313" key="4">
    <source>
        <dbReference type="EMBL" id="HIX45647.1"/>
    </source>
</evidence>
<feature type="domain" description="Exonuclease" evidence="3">
    <location>
        <begin position="3"/>
        <end position="165"/>
    </location>
</feature>
<dbReference type="AlphaFoldDB" id="A0A9D1VSQ6"/>
<evidence type="ECO:0000313" key="5">
    <source>
        <dbReference type="Proteomes" id="UP000824246"/>
    </source>
</evidence>
<organism evidence="4 5">
    <name type="scientific">Candidatus Barnesiella excrementipullorum</name>
    <dbReference type="NCBI Taxonomy" id="2838479"/>
    <lineage>
        <taxon>Bacteria</taxon>
        <taxon>Pseudomonadati</taxon>
        <taxon>Bacteroidota</taxon>
        <taxon>Bacteroidia</taxon>
        <taxon>Bacteroidales</taxon>
        <taxon>Barnesiellaceae</taxon>
        <taxon>Barnesiella</taxon>
    </lineage>
</organism>
<dbReference type="Gene3D" id="3.30.420.10">
    <property type="entry name" value="Ribonuclease H-like superfamily/Ribonuclease H"/>
    <property type="match status" value="1"/>
</dbReference>
<name>A0A9D1VSQ6_9BACT</name>
<dbReference type="PANTHER" id="PTHR30231">
    <property type="entry name" value="DNA POLYMERASE III SUBUNIT EPSILON"/>
    <property type="match status" value="1"/>
</dbReference>
<evidence type="ECO:0000256" key="1">
    <source>
        <dbReference type="ARBA" id="ARBA00025483"/>
    </source>
</evidence>
<dbReference type="Proteomes" id="UP000824246">
    <property type="component" value="Unassembled WGS sequence"/>
</dbReference>
<dbReference type="SMART" id="SM00479">
    <property type="entry name" value="EXOIII"/>
    <property type="match status" value="1"/>
</dbReference>
<keyword evidence="4" id="KW-0540">Nuclease</keyword>
<proteinExistence type="predicted"/>
<keyword evidence="4" id="KW-0378">Hydrolase</keyword>
<comment type="function">
    <text evidence="1">DNA polymerase III is a complex, multichain enzyme responsible for most of the replicative synthesis in bacteria. The epsilon subunit contain the editing function and is a proofreading 3'-5' exonuclease.</text>
</comment>
<protein>
    <submittedName>
        <fullName evidence="4">3'-5' exonuclease</fullName>
    </submittedName>
</protein>
<dbReference type="EMBL" id="DXFB01000142">
    <property type="protein sequence ID" value="HIX45647.1"/>
    <property type="molecule type" value="Genomic_DNA"/>
</dbReference>
<evidence type="ECO:0000259" key="3">
    <source>
        <dbReference type="SMART" id="SM00479"/>
    </source>
</evidence>
<dbReference type="GO" id="GO:0003676">
    <property type="term" value="F:nucleic acid binding"/>
    <property type="evidence" value="ECO:0007669"/>
    <property type="project" value="InterPro"/>
</dbReference>
<reference evidence="4" key="1">
    <citation type="journal article" date="2021" name="PeerJ">
        <title>Extensive microbial diversity within the chicken gut microbiome revealed by metagenomics and culture.</title>
        <authorList>
            <person name="Gilroy R."/>
            <person name="Ravi A."/>
            <person name="Getino M."/>
            <person name="Pursley I."/>
            <person name="Horton D.L."/>
            <person name="Alikhan N.F."/>
            <person name="Baker D."/>
            <person name="Gharbi K."/>
            <person name="Hall N."/>
            <person name="Watson M."/>
            <person name="Adriaenssens E.M."/>
            <person name="Foster-Nyarko E."/>
            <person name="Jarju S."/>
            <person name="Secka A."/>
            <person name="Antonio M."/>
            <person name="Oren A."/>
            <person name="Chaudhuri R.R."/>
            <person name="La Ragione R."/>
            <person name="Hildebrand F."/>
            <person name="Pallen M.J."/>
        </authorList>
    </citation>
    <scope>NUCLEOTIDE SEQUENCE</scope>
    <source>
        <strain evidence="4">ChiHjej12B11-16260</strain>
    </source>
</reference>
<dbReference type="PANTHER" id="PTHR30231:SF42">
    <property type="entry name" value="EXONUCLEASE"/>
    <property type="match status" value="1"/>
</dbReference>
<dbReference type="CDD" id="cd06130">
    <property type="entry name" value="DNA_pol_III_epsilon_like"/>
    <property type="match status" value="1"/>
</dbReference>
<dbReference type="InterPro" id="IPR012337">
    <property type="entry name" value="RNaseH-like_sf"/>
</dbReference>
<keyword evidence="4" id="KW-0269">Exonuclease</keyword>
<dbReference type="Pfam" id="PF00929">
    <property type="entry name" value="RNase_T"/>
    <property type="match status" value="1"/>
</dbReference>
<evidence type="ECO:0000256" key="2">
    <source>
        <dbReference type="ARBA" id="ARBA00026073"/>
    </source>
</evidence>
<gene>
    <name evidence="4" type="ORF">H9982_05455</name>
</gene>
<accession>A0A9D1VSQ6</accession>
<dbReference type="InterPro" id="IPR036397">
    <property type="entry name" value="RNaseH_sf"/>
</dbReference>
<dbReference type="GO" id="GO:0008408">
    <property type="term" value="F:3'-5' exonuclease activity"/>
    <property type="evidence" value="ECO:0007669"/>
    <property type="project" value="TreeGrafter"/>
</dbReference>